<comment type="caution">
    <text evidence="1">The sequence shown here is derived from an EMBL/GenBank/DDBJ whole genome shotgun (WGS) entry which is preliminary data.</text>
</comment>
<evidence type="ECO:0000313" key="2">
    <source>
        <dbReference type="Proteomes" id="UP000001340"/>
    </source>
</evidence>
<reference evidence="1 2" key="1">
    <citation type="submission" date="2012-10" db="EMBL/GenBank/DDBJ databases">
        <authorList>
            <person name="Harkins D.M."/>
            <person name="Durkin A.S."/>
            <person name="Brinkac L.M."/>
            <person name="Haft D.H."/>
            <person name="Selengut J.D."/>
            <person name="Sanka R."/>
            <person name="DePew J."/>
            <person name="Purushe J."/>
            <person name="Chanthongthip A."/>
            <person name="Lattana O."/>
            <person name="Phetsouvanh R."/>
            <person name="Newton P.N."/>
            <person name="Vinetz J.M."/>
            <person name="Sutton G.G."/>
            <person name="Nierman W.C."/>
            <person name="Fouts D.E."/>
        </authorList>
    </citation>
    <scope>NUCLEOTIDE SEQUENCE [LARGE SCALE GENOMIC DNA]</scope>
    <source>
        <strain evidence="1 2">UI 12758</strain>
    </source>
</reference>
<protein>
    <submittedName>
        <fullName evidence="1">Uncharacterized protein</fullName>
    </submittedName>
</protein>
<dbReference type="EMBL" id="AHNR02000043">
    <property type="protein sequence ID" value="EKR54594.1"/>
    <property type="molecule type" value="Genomic_DNA"/>
</dbReference>
<organism evidence="1 2">
    <name type="scientific">Leptospira interrogans str. UI 12758</name>
    <dbReference type="NCBI Taxonomy" id="1049938"/>
    <lineage>
        <taxon>Bacteria</taxon>
        <taxon>Pseudomonadati</taxon>
        <taxon>Spirochaetota</taxon>
        <taxon>Spirochaetia</taxon>
        <taxon>Leptospirales</taxon>
        <taxon>Leptospiraceae</taxon>
        <taxon>Leptospira</taxon>
    </lineage>
</organism>
<proteinExistence type="predicted"/>
<dbReference type="Proteomes" id="UP000001340">
    <property type="component" value="Unassembled WGS sequence"/>
</dbReference>
<sequence length="47" mass="5404">MLLISWISFNSGLIQSDSFSFGDLFRIYLSPIFHPTNLNPLFTLVKL</sequence>
<evidence type="ECO:0000313" key="1">
    <source>
        <dbReference type="EMBL" id="EKR54594.1"/>
    </source>
</evidence>
<gene>
    <name evidence="1" type="ORF">LEP1GSC105_0095</name>
</gene>
<dbReference type="AlphaFoldDB" id="A0A0E2D3K0"/>
<accession>A0A0E2D3K0</accession>
<name>A0A0E2D3K0_LEPIR</name>